<dbReference type="Pfam" id="PF02367">
    <property type="entry name" value="TsaE"/>
    <property type="match status" value="1"/>
</dbReference>
<dbReference type="InterPro" id="IPR027417">
    <property type="entry name" value="P-loop_NTPase"/>
</dbReference>
<dbReference type="Gene3D" id="3.40.50.300">
    <property type="entry name" value="P-loop containing nucleotide triphosphate hydrolases"/>
    <property type="match status" value="1"/>
</dbReference>
<evidence type="ECO:0000256" key="6">
    <source>
        <dbReference type="ARBA" id="ARBA00022723"/>
    </source>
</evidence>
<dbReference type="PANTHER" id="PTHR33540:SF2">
    <property type="entry name" value="TRNA THREONYLCARBAMOYLADENOSINE BIOSYNTHESIS PROTEIN TSAE"/>
    <property type="match status" value="1"/>
</dbReference>
<comment type="caution">
    <text evidence="11">The sequence shown here is derived from an EMBL/GenBank/DDBJ whole genome shotgun (WGS) entry which is preliminary data.</text>
</comment>
<dbReference type="GO" id="GO:0046872">
    <property type="term" value="F:metal ion binding"/>
    <property type="evidence" value="ECO:0007669"/>
    <property type="project" value="UniProtKB-KW"/>
</dbReference>
<keyword evidence="5" id="KW-0819">tRNA processing</keyword>
<evidence type="ECO:0000256" key="5">
    <source>
        <dbReference type="ARBA" id="ARBA00022694"/>
    </source>
</evidence>
<proteinExistence type="inferred from homology"/>
<keyword evidence="7" id="KW-0547">Nucleotide-binding</keyword>
<dbReference type="GO" id="GO:0005524">
    <property type="term" value="F:ATP binding"/>
    <property type="evidence" value="ECO:0007669"/>
    <property type="project" value="UniProtKB-KW"/>
</dbReference>
<keyword evidence="8" id="KW-0067">ATP-binding</keyword>
<protein>
    <recommendedName>
        <fullName evidence="3">tRNA threonylcarbamoyladenosine biosynthesis protein TsaE</fullName>
    </recommendedName>
    <alternativeName>
        <fullName evidence="10">t(6)A37 threonylcarbamoyladenosine biosynthesis protein TsaE</fullName>
    </alternativeName>
</protein>
<evidence type="ECO:0000256" key="10">
    <source>
        <dbReference type="ARBA" id="ARBA00032441"/>
    </source>
</evidence>
<dbReference type="AlphaFoldDB" id="A0A5C5YWT3"/>
<dbReference type="Proteomes" id="UP000315010">
    <property type="component" value="Unassembled WGS sequence"/>
</dbReference>
<reference evidence="11 12" key="1">
    <citation type="submission" date="2019-02" db="EMBL/GenBank/DDBJ databases">
        <title>Deep-cultivation of Planctomycetes and their phenomic and genomic characterization uncovers novel biology.</title>
        <authorList>
            <person name="Wiegand S."/>
            <person name="Jogler M."/>
            <person name="Boedeker C."/>
            <person name="Pinto D."/>
            <person name="Vollmers J."/>
            <person name="Rivas-Marin E."/>
            <person name="Kohn T."/>
            <person name="Peeters S.H."/>
            <person name="Heuer A."/>
            <person name="Rast P."/>
            <person name="Oberbeckmann S."/>
            <person name="Bunk B."/>
            <person name="Jeske O."/>
            <person name="Meyerdierks A."/>
            <person name="Storesund J.E."/>
            <person name="Kallscheuer N."/>
            <person name="Luecker S."/>
            <person name="Lage O.M."/>
            <person name="Pohl T."/>
            <person name="Merkel B.J."/>
            <person name="Hornburger P."/>
            <person name="Mueller R.-W."/>
            <person name="Bruemmer F."/>
            <person name="Labrenz M."/>
            <person name="Spormann A.M."/>
            <person name="Op Den Camp H."/>
            <person name="Overmann J."/>
            <person name="Amann R."/>
            <person name="Jetten M.S.M."/>
            <person name="Mascher T."/>
            <person name="Medema M.H."/>
            <person name="Devos D.P."/>
            <person name="Kaster A.-K."/>
            <person name="Ovreas L."/>
            <person name="Rohde M."/>
            <person name="Galperin M.Y."/>
            <person name="Jogler C."/>
        </authorList>
    </citation>
    <scope>NUCLEOTIDE SEQUENCE [LARGE SCALE GENOMIC DNA]</scope>
    <source>
        <strain evidence="11 12">CA13</strain>
    </source>
</reference>
<dbReference type="EMBL" id="SJPJ01000001">
    <property type="protein sequence ID" value="TWT78997.1"/>
    <property type="molecule type" value="Genomic_DNA"/>
</dbReference>
<dbReference type="GO" id="GO:0005737">
    <property type="term" value="C:cytoplasm"/>
    <property type="evidence" value="ECO:0007669"/>
    <property type="project" value="UniProtKB-SubCell"/>
</dbReference>
<name>A0A5C5YWT3_9BACT</name>
<evidence type="ECO:0000256" key="3">
    <source>
        <dbReference type="ARBA" id="ARBA00019010"/>
    </source>
</evidence>
<keyword evidence="12" id="KW-1185">Reference proteome</keyword>
<evidence type="ECO:0000313" key="11">
    <source>
        <dbReference type="EMBL" id="TWT78997.1"/>
    </source>
</evidence>
<evidence type="ECO:0000256" key="2">
    <source>
        <dbReference type="ARBA" id="ARBA00007599"/>
    </source>
</evidence>
<comment type="subcellular location">
    <subcellularLocation>
        <location evidence="1">Cytoplasm</location>
    </subcellularLocation>
</comment>
<comment type="similarity">
    <text evidence="2">Belongs to the TsaE family.</text>
</comment>
<keyword evidence="9" id="KW-0460">Magnesium</keyword>
<keyword evidence="6" id="KW-0479">Metal-binding</keyword>
<dbReference type="InterPro" id="IPR003442">
    <property type="entry name" value="T6A_TsaE"/>
</dbReference>
<evidence type="ECO:0000256" key="7">
    <source>
        <dbReference type="ARBA" id="ARBA00022741"/>
    </source>
</evidence>
<evidence type="ECO:0000256" key="9">
    <source>
        <dbReference type="ARBA" id="ARBA00022842"/>
    </source>
</evidence>
<organism evidence="11 12">
    <name type="scientific">Novipirellula herctigrandis</name>
    <dbReference type="NCBI Taxonomy" id="2527986"/>
    <lineage>
        <taxon>Bacteria</taxon>
        <taxon>Pseudomonadati</taxon>
        <taxon>Planctomycetota</taxon>
        <taxon>Planctomycetia</taxon>
        <taxon>Pirellulales</taxon>
        <taxon>Pirellulaceae</taxon>
        <taxon>Novipirellula</taxon>
    </lineage>
</organism>
<evidence type="ECO:0000256" key="8">
    <source>
        <dbReference type="ARBA" id="ARBA00022840"/>
    </source>
</evidence>
<dbReference type="NCBIfam" id="TIGR00150">
    <property type="entry name" value="T6A_YjeE"/>
    <property type="match status" value="1"/>
</dbReference>
<accession>A0A5C5YWT3</accession>
<gene>
    <name evidence="11" type="primary">tsaE</name>
    <name evidence="11" type="ORF">CA13_03940</name>
</gene>
<evidence type="ECO:0000313" key="12">
    <source>
        <dbReference type="Proteomes" id="UP000315010"/>
    </source>
</evidence>
<dbReference type="PANTHER" id="PTHR33540">
    <property type="entry name" value="TRNA THREONYLCARBAMOYLADENOSINE BIOSYNTHESIS PROTEIN TSAE"/>
    <property type="match status" value="1"/>
</dbReference>
<evidence type="ECO:0000256" key="1">
    <source>
        <dbReference type="ARBA" id="ARBA00004496"/>
    </source>
</evidence>
<dbReference type="SUPFAM" id="SSF52540">
    <property type="entry name" value="P-loop containing nucleoside triphosphate hydrolases"/>
    <property type="match status" value="1"/>
</dbReference>
<dbReference type="GO" id="GO:0002949">
    <property type="term" value="P:tRNA threonylcarbamoyladenosine modification"/>
    <property type="evidence" value="ECO:0007669"/>
    <property type="project" value="InterPro"/>
</dbReference>
<evidence type="ECO:0000256" key="4">
    <source>
        <dbReference type="ARBA" id="ARBA00022490"/>
    </source>
</evidence>
<sequence length="158" mass="17722">MSLASVFVDRFPGGTTFGLVGTLGAGKTRLVQGIAEALRVDVSEVTSPTFTLLQSHSGLVGDTGEPRTLHHLDAYRIADEDEFFELGVEELFDDTDAWTIVEWADLVRDVMPVETVWIEMKLEAVDEWRTLEIRSSDATMNDSIELLRQACDERGWMR</sequence>
<keyword evidence="4" id="KW-0963">Cytoplasm</keyword>